<dbReference type="PANTHER" id="PTHR13389:SF0">
    <property type="entry name" value="PUMILIO HOMOLOG 3"/>
    <property type="match status" value="1"/>
</dbReference>
<keyword evidence="2" id="KW-1185">Reference proteome</keyword>
<evidence type="ECO:0000313" key="2">
    <source>
        <dbReference type="Proteomes" id="UP000593564"/>
    </source>
</evidence>
<organism evidence="1 2">
    <name type="scientific">Camellia sinensis</name>
    <name type="common">Tea plant</name>
    <name type="synonym">Thea sinensis</name>
    <dbReference type="NCBI Taxonomy" id="4442"/>
    <lineage>
        <taxon>Eukaryota</taxon>
        <taxon>Viridiplantae</taxon>
        <taxon>Streptophyta</taxon>
        <taxon>Embryophyta</taxon>
        <taxon>Tracheophyta</taxon>
        <taxon>Spermatophyta</taxon>
        <taxon>Magnoliopsida</taxon>
        <taxon>eudicotyledons</taxon>
        <taxon>Gunneridae</taxon>
        <taxon>Pentapetalae</taxon>
        <taxon>asterids</taxon>
        <taxon>Ericales</taxon>
        <taxon>Theaceae</taxon>
        <taxon>Camellia</taxon>
    </lineage>
</organism>
<reference evidence="2" key="1">
    <citation type="journal article" date="2020" name="Nat. Commun.">
        <title>Genome assembly of wild tea tree DASZ reveals pedigree and selection history of tea varieties.</title>
        <authorList>
            <person name="Zhang W."/>
            <person name="Zhang Y."/>
            <person name="Qiu H."/>
            <person name="Guo Y."/>
            <person name="Wan H."/>
            <person name="Zhang X."/>
            <person name="Scossa F."/>
            <person name="Alseekh S."/>
            <person name="Zhang Q."/>
            <person name="Wang P."/>
            <person name="Xu L."/>
            <person name="Schmidt M.H."/>
            <person name="Jia X."/>
            <person name="Li D."/>
            <person name="Zhu A."/>
            <person name="Guo F."/>
            <person name="Chen W."/>
            <person name="Ni D."/>
            <person name="Usadel B."/>
            <person name="Fernie A.R."/>
            <person name="Wen W."/>
        </authorList>
    </citation>
    <scope>NUCLEOTIDE SEQUENCE [LARGE SCALE GENOMIC DNA]</scope>
    <source>
        <strain evidence="2">cv. G240</strain>
    </source>
</reference>
<dbReference type="Proteomes" id="UP000593564">
    <property type="component" value="Unassembled WGS sequence"/>
</dbReference>
<proteinExistence type="predicted"/>
<dbReference type="GO" id="GO:0005730">
    <property type="term" value="C:nucleolus"/>
    <property type="evidence" value="ECO:0007669"/>
    <property type="project" value="TreeGrafter"/>
</dbReference>
<sequence>MDFGFGTFLTSPSLTAFLVLDCLKLWLVATGGAGGILLSTLDTNLDALHRAIASLVAAPKLGDLEEEHLLENFHSSRTIRRLVLDCPAFASILWKKALKGKSEKWAQGHRCNSDGHKITQ</sequence>
<name>A0A7J7GYW7_CAMSI</name>
<accession>A0A7J7GYW7</accession>
<gene>
    <name evidence="1" type="ORF">HYC85_018771</name>
</gene>
<comment type="caution">
    <text evidence="1">The sequence shown here is derived from an EMBL/GenBank/DDBJ whole genome shotgun (WGS) entry which is preliminary data.</text>
</comment>
<evidence type="ECO:0000313" key="1">
    <source>
        <dbReference type="EMBL" id="KAF5944694.1"/>
    </source>
</evidence>
<dbReference type="PANTHER" id="PTHR13389">
    <property type="entry name" value="PUMILIO HOMOLOG 3"/>
    <property type="match status" value="1"/>
</dbReference>
<reference evidence="1 2" key="2">
    <citation type="submission" date="2020-07" db="EMBL/GenBank/DDBJ databases">
        <title>Genome assembly of wild tea tree DASZ reveals pedigree and selection history of tea varieties.</title>
        <authorList>
            <person name="Zhang W."/>
        </authorList>
    </citation>
    <scope>NUCLEOTIDE SEQUENCE [LARGE SCALE GENOMIC DNA]</scope>
    <source>
        <strain evidence="2">cv. G240</strain>
        <tissue evidence="1">Leaf</tissue>
    </source>
</reference>
<dbReference type="AlphaFoldDB" id="A0A7J7GYW7"/>
<dbReference type="EMBL" id="JACBKZ010000008">
    <property type="protein sequence ID" value="KAF5944694.1"/>
    <property type="molecule type" value="Genomic_DNA"/>
</dbReference>
<dbReference type="GO" id="GO:0006417">
    <property type="term" value="P:regulation of translation"/>
    <property type="evidence" value="ECO:0007669"/>
    <property type="project" value="TreeGrafter"/>
</dbReference>
<dbReference type="InterPro" id="IPR040059">
    <property type="entry name" value="PUM3"/>
</dbReference>
<protein>
    <submittedName>
        <fullName evidence="1">Uncharacterized protein</fullName>
    </submittedName>
</protein>
<dbReference type="GO" id="GO:0003729">
    <property type="term" value="F:mRNA binding"/>
    <property type="evidence" value="ECO:0007669"/>
    <property type="project" value="TreeGrafter"/>
</dbReference>